<reference evidence="2" key="1">
    <citation type="journal article" date="2019" name="Int. J. Syst. Evol. Microbiol.">
        <title>The Global Catalogue of Microorganisms (GCM) 10K type strain sequencing project: providing services to taxonomists for standard genome sequencing and annotation.</title>
        <authorList>
            <consortium name="The Broad Institute Genomics Platform"/>
            <consortium name="The Broad Institute Genome Sequencing Center for Infectious Disease"/>
            <person name="Wu L."/>
            <person name="Ma J."/>
        </authorList>
    </citation>
    <scope>NUCLEOTIDE SEQUENCE [LARGE SCALE GENOMIC DNA]</scope>
    <source>
        <strain evidence="2">CGMCC 1.13718</strain>
    </source>
</reference>
<evidence type="ECO:0000313" key="1">
    <source>
        <dbReference type="EMBL" id="MFC6633029.1"/>
    </source>
</evidence>
<dbReference type="RefSeq" id="WP_193189494.1">
    <property type="nucleotide sequence ID" value="NZ_JACZFR010000007.1"/>
</dbReference>
<comment type="caution">
    <text evidence="1">The sequence shown here is derived from an EMBL/GenBank/DDBJ whole genome shotgun (WGS) entry which is preliminary data.</text>
</comment>
<organism evidence="1 2">
    <name type="scientific">Microbulbifer taiwanensis</name>
    <dbReference type="NCBI Taxonomy" id="986746"/>
    <lineage>
        <taxon>Bacteria</taxon>
        <taxon>Pseudomonadati</taxon>
        <taxon>Pseudomonadota</taxon>
        <taxon>Gammaproteobacteria</taxon>
        <taxon>Cellvibrionales</taxon>
        <taxon>Microbulbiferaceae</taxon>
        <taxon>Microbulbifer</taxon>
    </lineage>
</organism>
<accession>A0ABW1YJY4</accession>
<sequence>MPWFADALTEFRKPPVEGGLHAGAMTSADEDVESEMICIERAMNAGPCVGGYAIVNWSRRSRLGSREEHFSPQEITFADNFLYKYGLLNLIKGLGHKYRHGEL</sequence>
<proteinExistence type="predicted"/>
<name>A0ABW1YJY4_9GAMM</name>
<dbReference type="EMBL" id="JBHSVR010000001">
    <property type="protein sequence ID" value="MFC6633029.1"/>
    <property type="molecule type" value="Genomic_DNA"/>
</dbReference>
<keyword evidence="2" id="KW-1185">Reference proteome</keyword>
<gene>
    <name evidence="1" type="ORF">ACFQBM_07060</name>
</gene>
<dbReference type="Proteomes" id="UP001596425">
    <property type="component" value="Unassembled WGS sequence"/>
</dbReference>
<evidence type="ECO:0000313" key="2">
    <source>
        <dbReference type="Proteomes" id="UP001596425"/>
    </source>
</evidence>
<protein>
    <submittedName>
        <fullName evidence="1">Uncharacterized protein</fullName>
    </submittedName>
</protein>